<keyword evidence="2 5" id="KW-0812">Transmembrane</keyword>
<name>I0IQ18_LEPFC</name>
<dbReference type="GO" id="GO:0042773">
    <property type="term" value="P:ATP synthesis coupled electron transport"/>
    <property type="evidence" value="ECO:0007669"/>
    <property type="project" value="InterPro"/>
</dbReference>
<dbReference type="EMBL" id="AP012342">
    <property type="protein sequence ID" value="BAM07367.1"/>
    <property type="molecule type" value="Genomic_DNA"/>
</dbReference>
<dbReference type="PRINTS" id="PR01434">
    <property type="entry name" value="NADHDHGNASE5"/>
</dbReference>
<comment type="function">
    <text evidence="5">NDH-1 shuttles electrons from NADH, via FMN and iron-sulfur (Fe-S) centers, to quinones in the respiratory chain. The immediate electron acceptor for the enzyme in this species is believed to be ubiquinone. Couples the redox reaction to proton translocation (for every two electrons transferred, four hydrogen ions are translocated across the cytoplasmic membrane), and thus conserves the redox energy in a proton gradient.</text>
</comment>
<feature type="transmembrane region" description="Helical" evidence="5">
    <location>
        <begin position="445"/>
        <end position="464"/>
    </location>
</feature>
<feature type="transmembrane region" description="Helical" evidence="5">
    <location>
        <begin position="368"/>
        <end position="388"/>
    </location>
</feature>
<dbReference type="RefSeq" id="WP_014449852.1">
    <property type="nucleotide sequence ID" value="NC_017094.1"/>
</dbReference>
<feature type="transmembrane region" description="Helical" evidence="5">
    <location>
        <begin position="104"/>
        <end position="122"/>
    </location>
</feature>
<keyword evidence="3 5" id="KW-1133">Transmembrane helix</keyword>
<evidence type="ECO:0000313" key="9">
    <source>
        <dbReference type="Proteomes" id="UP000007382"/>
    </source>
</evidence>
<evidence type="ECO:0000256" key="4">
    <source>
        <dbReference type="ARBA" id="ARBA00023136"/>
    </source>
</evidence>
<dbReference type="NCBIfam" id="TIGR01770">
    <property type="entry name" value="NDH_I_N"/>
    <property type="match status" value="1"/>
</dbReference>
<comment type="subcellular location">
    <subcellularLocation>
        <location evidence="5">Cell inner membrane</location>
        <topology evidence="5">Multi-pass membrane protein</topology>
    </subcellularLocation>
    <subcellularLocation>
        <location evidence="1">Endomembrane system</location>
        <topology evidence="1">Multi-pass membrane protein</topology>
    </subcellularLocation>
    <subcellularLocation>
        <location evidence="6">Membrane</location>
        <topology evidence="6">Multi-pass membrane protein</topology>
    </subcellularLocation>
</comment>
<dbReference type="PATRIC" id="fig|1162668.3.peg.2008"/>
<dbReference type="InterPro" id="IPR001750">
    <property type="entry name" value="ND/Mrp_TM"/>
</dbReference>
<dbReference type="KEGG" id="lfc:LFE_1687"/>
<accession>I0IQ18</accession>
<feature type="domain" description="NADH:quinone oxidoreductase/Mrp antiporter transmembrane" evidence="7">
    <location>
        <begin position="124"/>
        <end position="418"/>
    </location>
</feature>
<evidence type="ECO:0000256" key="5">
    <source>
        <dbReference type="HAMAP-Rule" id="MF_00445"/>
    </source>
</evidence>
<feature type="transmembrane region" description="Helical" evidence="5">
    <location>
        <begin position="394"/>
        <end position="424"/>
    </location>
</feature>
<feature type="transmembrane region" description="Helical" evidence="5">
    <location>
        <begin position="200"/>
        <end position="218"/>
    </location>
</feature>
<dbReference type="PANTHER" id="PTHR22773">
    <property type="entry name" value="NADH DEHYDROGENASE"/>
    <property type="match status" value="1"/>
</dbReference>
<comment type="subunit">
    <text evidence="5">NDH-1 is composed of 14 different subunits. Subunits NuoA, H, J, K, L, M, N constitute the membrane sector of the complex.</text>
</comment>
<evidence type="ECO:0000256" key="3">
    <source>
        <dbReference type="ARBA" id="ARBA00022989"/>
    </source>
</evidence>
<dbReference type="GO" id="GO:0050136">
    <property type="term" value="F:NADH dehydrogenase (quinone) (non-electrogenic) activity"/>
    <property type="evidence" value="ECO:0007669"/>
    <property type="project" value="UniProtKB-UniRule"/>
</dbReference>
<comment type="catalytic activity">
    <reaction evidence="5">
        <text>a quinone + NADH + 5 H(+)(in) = a quinol + NAD(+) + 4 H(+)(out)</text>
        <dbReference type="Rhea" id="RHEA:57888"/>
        <dbReference type="ChEBI" id="CHEBI:15378"/>
        <dbReference type="ChEBI" id="CHEBI:24646"/>
        <dbReference type="ChEBI" id="CHEBI:57540"/>
        <dbReference type="ChEBI" id="CHEBI:57945"/>
        <dbReference type="ChEBI" id="CHEBI:132124"/>
    </reaction>
</comment>
<dbReference type="HOGENOM" id="CLU_007100_1_5_0"/>
<feature type="transmembrane region" description="Helical" evidence="5">
    <location>
        <begin position="6"/>
        <end position="27"/>
    </location>
</feature>
<gene>
    <name evidence="5" type="primary">nuoN</name>
    <name evidence="8" type="ordered locus">LFE_1687</name>
</gene>
<reference evidence="9" key="2">
    <citation type="submission" date="2012-03" db="EMBL/GenBank/DDBJ databases">
        <title>The complete genome sequence of the pioneer microbe on fresh volcanic deposit, Leptospirillum ferrooxidans strain C2-3.</title>
        <authorList>
            <person name="Fujimura R."/>
            <person name="Sato Y."/>
            <person name="Nishizawa T."/>
            <person name="Nanba K."/>
            <person name="Oshima K."/>
            <person name="Hattori M."/>
            <person name="Kamijo T."/>
            <person name="Ohta H."/>
        </authorList>
    </citation>
    <scope>NUCLEOTIDE SEQUENCE [LARGE SCALE GENOMIC DNA]</scope>
    <source>
        <strain evidence="9">C2-3</strain>
    </source>
</reference>
<sequence>MSFSLVNILGTMPEIYLTFFGCVILILDTMIPNEKRSWLAYFTIASLIFAMIASYGLNGKGLPLYQGLYIIDPFSNFFKMIIYVAAIITILFSLPYLDREDIHIGEYYAFILFSTVGMMVMVSAGDLITLFLGIELMSLCFYVMVGLKRGSHRSVEASFKYFLLGAFSAAIFLFGISFLYGATGTETISGIAAFVANPGSLKPMVLLGIVLTLVGFAFKISAAPFHMWTPDVYEGAPTVVTGFMATASKIAAFGVFLRVFWVSFSADKMDWNLLIIILSILSMLVGNLVALRQTNIKRMLAYSSIGHAGYASMALLQPNRESLFALMFYVFVYMFMTLGAFGIVLMLRKSGEEGEEISDFVGLYKRHPIAAFTMLVFMFSLAGIPPFGGFLAKFYIFFAVIHAGYAWLAVVGIIFAAIGAFYYLRLVMLMYMKDPEASVEFTSSSMGRIGLLLTAGMTVFLGVYPTPFVEYIKSSLAIFIP</sequence>
<keyword evidence="5" id="KW-0874">Quinone</keyword>
<evidence type="ECO:0000256" key="6">
    <source>
        <dbReference type="RuleBase" id="RU000320"/>
    </source>
</evidence>
<dbReference type="InterPro" id="IPR010096">
    <property type="entry name" value="NADH-Q_OxRdtase_suN/2"/>
</dbReference>
<dbReference type="GO" id="GO:0012505">
    <property type="term" value="C:endomembrane system"/>
    <property type="evidence" value="ECO:0007669"/>
    <property type="project" value="UniProtKB-SubCell"/>
</dbReference>
<dbReference type="AlphaFoldDB" id="I0IQ18"/>
<evidence type="ECO:0000313" key="8">
    <source>
        <dbReference type="EMBL" id="BAM07367.1"/>
    </source>
</evidence>
<evidence type="ECO:0000256" key="1">
    <source>
        <dbReference type="ARBA" id="ARBA00004127"/>
    </source>
</evidence>
<dbReference type="GO" id="GO:0048038">
    <property type="term" value="F:quinone binding"/>
    <property type="evidence" value="ECO:0007669"/>
    <property type="project" value="UniProtKB-KW"/>
</dbReference>
<dbReference type="GO" id="GO:0008137">
    <property type="term" value="F:NADH dehydrogenase (ubiquinone) activity"/>
    <property type="evidence" value="ECO:0007669"/>
    <property type="project" value="InterPro"/>
</dbReference>
<reference evidence="8 9" key="1">
    <citation type="journal article" date="2012" name="J. Bacteriol.">
        <title>Complete Genome Sequence of Leptospirillum ferrooxidans Strain C2-3, Isolated from a Fresh Volcanic Ash Deposit on the Island of Miyake, Japan.</title>
        <authorList>
            <person name="Fujimura R."/>
            <person name="Sato Y."/>
            <person name="Nishizawa T."/>
            <person name="Oshima K."/>
            <person name="Kim S.-W."/>
            <person name="Hattori M."/>
            <person name="Kamijo T."/>
            <person name="Ohta H."/>
        </authorList>
    </citation>
    <scope>NUCLEOTIDE SEQUENCE [LARGE SCALE GENOMIC DNA]</scope>
    <source>
        <strain evidence="8 9">C2-3</strain>
    </source>
</reference>
<feature type="transmembrane region" description="Helical" evidence="5">
    <location>
        <begin position="239"/>
        <end position="261"/>
    </location>
</feature>
<feature type="transmembrane region" description="Helical" evidence="5">
    <location>
        <begin position="77"/>
        <end position="97"/>
    </location>
</feature>
<keyword evidence="9" id="KW-1185">Reference proteome</keyword>
<dbReference type="EC" id="7.1.1.-" evidence="5"/>
<proteinExistence type="inferred from homology"/>
<keyword evidence="5" id="KW-0830">Ubiquinone</keyword>
<dbReference type="eggNOG" id="COG1007">
    <property type="taxonomic scope" value="Bacteria"/>
</dbReference>
<dbReference type="GO" id="GO:0005886">
    <property type="term" value="C:plasma membrane"/>
    <property type="evidence" value="ECO:0007669"/>
    <property type="project" value="UniProtKB-SubCell"/>
</dbReference>
<feature type="transmembrane region" description="Helical" evidence="5">
    <location>
        <begin position="273"/>
        <end position="292"/>
    </location>
</feature>
<comment type="similarity">
    <text evidence="5">Belongs to the complex I subunit 2 family.</text>
</comment>
<evidence type="ECO:0000256" key="2">
    <source>
        <dbReference type="ARBA" id="ARBA00022692"/>
    </source>
</evidence>
<dbReference type="OrthoDB" id="9807568at2"/>
<feature type="transmembrane region" description="Helical" evidence="5">
    <location>
        <begin position="128"/>
        <end position="147"/>
    </location>
</feature>
<keyword evidence="5" id="KW-1278">Translocase</keyword>
<feature type="transmembrane region" description="Helical" evidence="5">
    <location>
        <begin position="39"/>
        <end position="57"/>
    </location>
</feature>
<feature type="transmembrane region" description="Helical" evidence="5">
    <location>
        <begin position="323"/>
        <end position="347"/>
    </location>
</feature>
<dbReference type="HAMAP" id="MF_00445">
    <property type="entry name" value="NDH1_NuoN_1"/>
    <property type="match status" value="1"/>
</dbReference>
<evidence type="ECO:0000259" key="7">
    <source>
        <dbReference type="Pfam" id="PF00361"/>
    </source>
</evidence>
<feature type="transmembrane region" description="Helical" evidence="5">
    <location>
        <begin position="159"/>
        <end position="180"/>
    </location>
</feature>
<keyword evidence="5" id="KW-0520">NAD</keyword>
<protein>
    <recommendedName>
        <fullName evidence="5">NADH-quinone oxidoreductase subunit N</fullName>
        <ecNumber evidence="5">7.1.1.-</ecNumber>
    </recommendedName>
    <alternativeName>
        <fullName evidence="5">NADH dehydrogenase I subunit N</fullName>
    </alternativeName>
    <alternativeName>
        <fullName evidence="5">NDH-1 subunit N</fullName>
    </alternativeName>
</protein>
<dbReference type="Proteomes" id="UP000007382">
    <property type="component" value="Chromosome"/>
</dbReference>
<keyword evidence="5" id="KW-0997">Cell inner membrane</keyword>
<keyword evidence="5" id="KW-1003">Cell membrane</keyword>
<dbReference type="STRING" id="1162668.LFE_1687"/>
<keyword evidence="5" id="KW-0813">Transport</keyword>
<dbReference type="Pfam" id="PF00361">
    <property type="entry name" value="Proton_antipo_M"/>
    <property type="match status" value="1"/>
</dbReference>
<keyword evidence="4 5" id="KW-0472">Membrane</keyword>
<organism evidence="8 9">
    <name type="scientific">Leptospirillum ferrooxidans (strain C2-3)</name>
    <dbReference type="NCBI Taxonomy" id="1162668"/>
    <lineage>
        <taxon>Bacteria</taxon>
        <taxon>Pseudomonadati</taxon>
        <taxon>Nitrospirota</taxon>
        <taxon>Nitrospiria</taxon>
        <taxon>Nitrospirales</taxon>
        <taxon>Nitrospiraceae</taxon>
        <taxon>Leptospirillum</taxon>
    </lineage>
</organism>